<name>A0A919P637_9CELL</name>
<evidence type="ECO:0000256" key="2">
    <source>
        <dbReference type="ARBA" id="ARBA00022723"/>
    </source>
</evidence>
<protein>
    <submittedName>
        <fullName evidence="5">Dipeptidase</fullName>
    </submittedName>
</protein>
<dbReference type="SUPFAM" id="SSF53187">
    <property type="entry name" value="Zn-dependent exopeptidases"/>
    <property type="match status" value="1"/>
</dbReference>
<dbReference type="Gene3D" id="3.40.630.10">
    <property type="entry name" value="Zn peptidases"/>
    <property type="match status" value="1"/>
</dbReference>
<dbReference type="Pfam" id="PF07687">
    <property type="entry name" value="M20_dimer"/>
    <property type="match status" value="1"/>
</dbReference>
<dbReference type="NCBIfam" id="NF005914">
    <property type="entry name" value="PRK07907.1"/>
    <property type="match status" value="1"/>
</dbReference>
<evidence type="ECO:0000259" key="4">
    <source>
        <dbReference type="Pfam" id="PF07687"/>
    </source>
</evidence>
<keyword evidence="2" id="KW-0479">Metal-binding</keyword>
<dbReference type="PANTHER" id="PTHR43270">
    <property type="entry name" value="BETA-ALA-HIS DIPEPTIDASE"/>
    <property type="match status" value="1"/>
</dbReference>
<dbReference type="GO" id="GO:0008233">
    <property type="term" value="F:peptidase activity"/>
    <property type="evidence" value="ECO:0007669"/>
    <property type="project" value="UniProtKB-KW"/>
</dbReference>
<sequence>MDPTEASTRVAAVLPGVLTDLEELVAIPSIAFPGYPPEPVHAMAARTLELLQEAGFTNAYLADVPHGYPPVVGEIPGPPGSPVVTLYAHYDVQPAPPTQGWTTDPWVATRRDDGRLYGRGAADDKGGLAIHLATLRALDGTPPCTVRLVVEGMEETNSNLEEFVEAHPELFRCDLFVVCDMGNLRVGEPSLTATLRGDVACVVTVSTLSFPLHSGVFGGPAPDAMMALARLLSSLLDDAGDVAVEGVTRFDWTGAEQSEDEFRAGAGLLPGVRTAGTGSISSRLWSRPSVSAIGVDITSIEGSSNVLHPSARAKIWMRVPPGADPAAELDALVRHLETHAPWGAQVVVERTKAAPPFTVPTDGPGYAAARRALRAAYGTDAGDVGSGGSIPLLQTLASVSPGAEFVLWGPEDVALSRIHASDESVDPSEIERMAVAQVLLLEELAAG</sequence>
<reference evidence="5" key="1">
    <citation type="submission" date="2021-01" db="EMBL/GenBank/DDBJ databases">
        <title>Whole genome shotgun sequence of Cellulomonas chitinilytica NBRC 110799.</title>
        <authorList>
            <person name="Komaki H."/>
            <person name="Tamura T."/>
        </authorList>
    </citation>
    <scope>NUCLEOTIDE SEQUENCE</scope>
    <source>
        <strain evidence="5">NBRC 110799</strain>
    </source>
</reference>
<feature type="domain" description="Peptidase M20 dimerisation" evidence="4">
    <location>
        <begin position="212"/>
        <end position="343"/>
    </location>
</feature>
<proteinExistence type="predicted"/>
<organism evidence="5 6">
    <name type="scientific">Cellulomonas chitinilytica</name>
    <dbReference type="NCBI Taxonomy" id="398759"/>
    <lineage>
        <taxon>Bacteria</taxon>
        <taxon>Bacillati</taxon>
        <taxon>Actinomycetota</taxon>
        <taxon>Actinomycetes</taxon>
        <taxon>Micrococcales</taxon>
        <taxon>Cellulomonadaceae</taxon>
        <taxon>Cellulomonas</taxon>
    </lineage>
</organism>
<gene>
    <name evidence="5" type="ORF">Cch01nite_41490</name>
</gene>
<dbReference type="GO" id="GO:0046872">
    <property type="term" value="F:metal ion binding"/>
    <property type="evidence" value="ECO:0007669"/>
    <property type="project" value="UniProtKB-KW"/>
</dbReference>
<dbReference type="InterPro" id="IPR051458">
    <property type="entry name" value="Cyt/Met_Dipeptidase"/>
</dbReference>
<evidence type="ECO:0000313" key="6">
    <source>
        <dbReference type="Proteomes" id="UP000632740"/>
    </source>
</evidence>
<keyword evidence="3" id="KW-0378">Hydrolase</keyword>
<keyword evidence="6" id="KW-1185">Reference proteome</keyword>
<dbReference type="PANTHER" id="PTHR43270:SF12">
    <property type="entry name" value="SUCCINYL-DIAMINOPIMELATE DESUCCINYLASE"/>
    <property type="match status" value="1"/>
</dbReference>
<dbReference type="AlphaFoldDB" id="A0A919P637"/>
<dbReference type="Gene3D" id="3.30.70.360">
    <property type="match status" value="1"/>
</dbReference>
<dbReference type="EMBL" id="BONK01000019">
    <property type="protein sequence ID" value="GIG23425.1"/>
    <property type="molecule type" value="Genomic_DNA"/>
</dbReference>
<dbReference type="RefSeq" id="WP_203758430.1">
    <property type="nucleotide sequence ID" value="NZ_BONK01000019.1"/>
</dbReference>
<evidence type="ECO:0000256" key="3">
    <source>
        <dbReference type="ARBA" id="ARBA00022801"/>
    </source>
</evidence>
<accession>A0A919P637</accession>
<comment type="caution">
    <text evidence="5">The sequence shown here is derived from an EMBL/GenBank/DDBJ whole genome shotgun (WGS) entry which is preliminary data.</text>
</comment>
<dbReference type="InterPro" id="IPR011650">
    <property type="entry name" value="Peptidase_M20_dimer"/>
</dbReference>
<dbReference type="InterPro" id="IPR002933">
    <property type="entry name" value="Peptidase_M20"/>
</dbReference>
<dbReference type="InterPro" id="IPR001261">
    <property type="entry name" value="ArgE/DapE_CS"/>
</dbReference>
<keyword evidence="1" id="KW-0645">Protease</keyword>
<evidence type="ECO:0000256" key="1">
    <source>
        <dbReference type="ARBA" id="ARBA00022670"/>
    </source>
</evidence>
<dbReference type="PROSITE" id="PS00759">
    <property type="entry name" value="ARGE_DAPE_CPG2_2"/>
    <property type="match status" value="1"/>
</dbReference>
<dbReference type="Pfam" id="PF01546">
    <property type="entry name" value="Peptidase_M20"/>
    <property type="match status" value="1"/>
</dbReference>
<evidence type="ECO:0000313" key="5">
    <source>
        <dbReference type="EMBL" id="GIG23425.1"/>
    </source>
</evidence>
<dbReference type="Proteomes" id="UP000632740">
    <property type="component" value="Unassembled WGS sequence"/>
</dbReference>
<dbReference type="GO" id="GO:0006508">
    <property type="term" value="P:proteolysis"/>
    <property type="evidence" value="ECO:0007669"/>
    <property type="project" value="UniProtKB-KW"/>
</dbReference>